<organism evidence="1 2">
    <name type="scientific">Ambrosiozyma monospora</name>
    <name type="common">Yeast</name>
    <name type="synonym">Endomycopsis monosporus</name>
    <dbReference type="NCBI Taxonomy" id="43982"/>
    <lineage>
        <taxon>Eukaryota</taxon>
        <taxon>Fungi</taxon>
        <taxon>Dikarya</taxon>
        <taxon>Ascomycota</taxon>
        <taxon>Saccharomycotina</taxon>
        <taxon>Pichiomycetes</taxon>
        <taxon>Pichiales</taxon>
        <taxon>Pichiaceae</taxon>
        <taxon>Ambrosiozyma</taxon>
    </lineage>
</organism>
<name>A0ACB5T0K4_AMBMO</name>
<keyword evidence="2" id="KW-1185">Reference proteome</keyword>
<comment type="caution">
    <text evidence="1">The sequence shown here is derived from an EMBL/GenBank/DDBJ whole genome shotgun (WGS) entry which is preliminary data.</text>
</comment>
<protein>
    <submittedName>
        <fullName evidence="1">Unnamed protein product</fullName>
    </submittedName>
</protein>
<sequence length="236" mass="27520">MSQFVGYTLELVLKGPPETKVKGIISKIVNNSLVVSHAQYLDGSNKVEKELFIQGKDIQDLKVIALPQKKRDKRALKNKDKQKPQLQQQQQQQPQQQQESSKRQNYKVKEEQQHNYYDEPVLQAPSYGRDNEWESTGPRDVKQLEEFDFASNLQKFDKESVFKEISMNDKTKPEERLVGHNKLPQKTKYDIHEMVLENKKDEWDSINVNDSSDSEVVKYVDAEESQFQVPISQTLH</sequence>
<accession>A0ACB5T0K4</accession>
<dbReference type="Proteomes" id="UP001165064">
    <property type="component" value="Unassembled WGS sequence"/>
</dbReference>
<evidence type="ECO:0000313" key="2">
    <source>
        <dbReference type="Proteomes" id="UP001165064"/>
    </source>
</evidence>
<reference evidence="1" key="1">
    <citation type="submission" date="2023-04" db="EMBL/GenBank/DDBJ databases">
        <title>Ambrosiozyma monospora NBRC 10751.</title>
        <authorList>
            <person name="Ichikawa N."/>
            <person name="Sato H."/>
            <person name="Tonouchi N."/>
        </authorList>
    </citation>
    <scope>NUCLEOTIDE SEQUENCE</scope>
    <source>
        <strain evidence="1">NBRC 10751</strain>
    </source>
</reference>
<proteinExistence type="predicted"/>
<evidence type="ECO:0000313" key="1">
    <source>
        <dbReference type="EMBL" id="GME78450.1"/>
    </source>
</evidence>
<dbReference type="EMBL" id="BSXS01002201">
    <property type="protein sequence ID" value="GME78450.1"/>
    <property type="molecule type" value="Genomic_DNA"/>
</dbReference>
<gene>
    <name evidence="1" type="ORF">Amon02_000345500</name>
</gene>